<feature type="transmembrane region" description="Helical" evidence="11">
    <location>
        <begin position="304"/>
        <end position="325"/>
    </location>
</feature>
<keyword evidence="10" id="KW-0739">Sodium transport</keyword>
<feature type="transmembrane region" description="Helical" evidence="11">
    <location>
        <begin position="120"/>
        <end position="144"/>
    </location>
</feature>
<dbReference type="PANTHER" id="PTHR43562:SF3">
    <property type="entry name" value="SODIUM ION_PROTON EXCHANGER (EUROFUNG)"/>
    <property type="match status" value="1"/>
</dbReference>
<keyword evidence="8" id="KW-0406">Ion transport</keyword>
<feature type="transmembrane region" description="Helical" evidence="11">
    <location>
        <begin position="156"/>
        <end position="180"/>
    </location>
</feature>
<dbReference type="InterPro" id="IPR038770">
    <property type="entry name" value="Na+/solute_symporter_sf"/>
</dbReference>
<dbReference type="GO" id="GO:0006814">
    <property type="term" value="P:sodium ion transport"/>
    <property type="evidence" value="ECO:0007669"/>
    <property type="project" value="UniProtKB-KW"/>
</dbReference>
<feature type="domain" description="Cation/H+ exchanger transmembrane" evidence="12">
    <location>
        <begin position="22"/>
        <end position="385"/>
    </location>
</feature>
<evidence type="ECO:0000256" key="1">
    <source>
        <dbReference type="ARBA" id="ARBA00004141"/>
    </source>
</evidence>
<reference evidence="14" key="1">
    <citation type="submission" date="2016-10" db="EMBL/GenBank/DDBJ databases">
        <authorList>
            <person name="Varghese N."/>
            <person name="Submissions S."/>
        </authorList>
    </citation>
    <scope>NUCLEOTIDE SEQUENCE [LARGE SCALE GENOMIC DNA]</scope>
    <source>
        <strain evidence="14">ATCC 35263</strain>
    </source>
</reference>
<feature type="transmembrane region" description="Helical" evidence="11">
    <location>
        <begin position="273"/>
        <end position="292"/>
    </location>
</feature>
<dbReference type="Proteomes" id="UP000222056">
    <property type="component" value="Unassembled WGS sequence"/>
</dbReference>
<feature type="transmembrane region" description="Helical" evidence="11">
    <location>
        <begin position="228"/>
        <end position="261"/>
    </location>
</feature>
<dbReference type="GO" id="GO:1902600">
    <property type="term" value="P:proton transmembrane transport"/>
    <property type="evidence" value="ECO:0007669"/>
    <property type="project" value="InterPro"/>
</dbReference>
<proteinExistence type="inferred from homology"/>
<evidence type="ECO:0000256" key="8">
    <source>
        <dbReference type="ARBA" id="ARBA00023065"/>
    </source>
</evidence>
<dbReference type="AlphaFoldDB" id="A0A1H6FU39"/>
<accession>A0A1H6FU39</accession>
<evidence type="ECO:0000256" key="11">
    <source>
        <dbReference type="SAM" id="Phobius"/>
    </source>
</evidence>
<feature type="transmembrane region" description="Helical" evidence="11">
    <location>
        <begin position="364"/>
        <end position="383"/>
    </location>
</feature>
<keyword evidence="4" id="KW-0050">Antiport</keyword>
<dbReference type="InterPro" id="IPR006153">
    <property type="entry name" value="Cation/H_exchanger_TM"/>
</dbReference>
<keyword evidence="14" id="KW-1185">Reference proteome</keyword>
<keyword evidence="9 11" id="KW-0472">Membrane</keyword>
<dbReference type="Pfam" id="PF00999">
    <property type="entry name" value="Na_H_Exchanger"/>
    <property type="match status" value="1"/>
</dbReference>
<evidence type="ECO:0000256" key="10">
    <source>
        <dbReference type="ARBA" id="ARBA00023201"/>
    </source>
</evidence>
<feature type="transmembrane region" description="Helical" evidence="11">
    <location>
        <begin position="93"/>
        <end position="114"/>
    </location>
</feature>
<evidence type="ECO:0000313" key="13">
    <source>
        <dbReference type="EMBL" id="SEH13902.1"/>
    </source>
</evidence>
<feature type="transmembrane region" description="Helical" evidence="11">
    <location>
        <begin position="186"/>
        <end position="207"/>
    </location>
</feature>
<evidence type="ECO:0000256" key="5">
    <source>
        <dbReference type="ARBA" id="ARBA00022692"/>
    </source>
</evidence>
<evidence type="ECO:0000256" key="9">
    <source>
        <dbReference type="ARBA" id="ARBA00023136"/>
    </source>
</evidence>
<keyword evidence="6 11" id="KW-1133">Transmembrane helix</keyword>
<keyword evidence="3" id="KW-0813">Transport</keyword>
<dbReference type="EMBL" id="FNWJ01000002">
    <property type="protein sequence ID" value="SEH13902.1"/>
    <property type="molecule type" value="Genomic_DNA"/>
</dbReference>
<evidence type="ECO:0000256" key="7">
    <source>
        <dbReference type="ARBA" id="ARBA00023053"/>
    </source>
</evidence>
<feature type="transmembrane region" description="Helical" evidence="11">
    <location>
        <begin position="64"/>
        <end position="81"/>
    </location>
</feature>
<sequence length="401" mass="41070">MTFPIAAASDAANELGTLFIVLFAAKLGDELFRRLRQPAIVGEILAGVVVGPSLLGIVEPSRALDLFAELGVVFLLFWVGIETKLSELRAVGRAATLVGVLGVAVPLLGGFALGEALGESFATAVFLAAALVATSVGITSAVLVELGALARPGGRTILGAAVLDDILALLILAVAVGLVAEGDFDATGLVVTVVLSLAFVAFFALGGTRIARRWPQLLEAPRFAESPLLPAVLLCLGLAAFAAQIGLAAIVGAFLAGLIIAETKEKTPIEGEVAPLYAFLAPFFFVSIGVAVELDRLASLETLGLVVLVTLVAVATKFAGAWLGARSLGSKEATIVGVGMVPRGEVGIVVASIGLTERVIDQQLFGVIVAMSVLTTLIVPPLLRALLRGDRHHLEPVGAGG</sequence>
<evidence type="ECO:0000256" key="4">
    <source>
        <dbReference type="ARBA" id="ARBA00022449"/>
    </source>
</evidence>
<dbReference type="Gene3D" id="1.20.1530.20">
    <property type="match status" value="1"/>
</dbReference>
<keyword evidence="5 11" id="KW-0812">Transmembrane</keyword>
<evidence type="ECO:0000313" key="14">
    <source>
        <dbReference type="Proteomes" id="UP000222056"/>
    </source>
</evidence>
<evidence type="ECO:0000256" key="3">
    <source>
        <dbReference type="ARBA" id="ARBA00022448"/>
    </source>
</evidence>
<dbReference type="RefSeq" id="WP_218138310.1">
    <property type="nucleotide sequence ID" value="NZ_FNWJ01000002.1"/>
</dbReference>
<feature type="transmembrane region" description="Helical" evidence="11">
    <location>
        <begin position="6"/>
        <end position="27"/>
    </location>
</feature>
<dbReference type="GO" id="GO:0015297">
    <property type="term" value="F:antiporter activity"/>
    <property type="evidence" value="ECO:0007669"/>
    <property type="project" value="UniProtKB-KW"/>
</dbReference>
<dbReference type="GO" id="GO:0016020">
    <property type="term" value="C:membrane"/>
    <property type="evidence" value="ECO:0007669"/>
    <property type="project" value="UniProtKB-SubCell"/>
</dbReference>
<dbReference type="PANTHER" id="PTHR43562">
    <property type="entry name" value="NAPA-TYPE SODIUM/HYDROGEN ANTIPORTER"/>
    <property type="match status" value="1"/>
</dbReference>
<gene>
    <name evidence="13" type="ORF">SAMN02745716_1391</name>
</gene>
<feature type="transmembrane region" description="Helical" evidence="11">
    <location>
        <begin position="39"/>
        <end position="58"/>
    </location>
</feature>
<comment type="subcellular location">
    <subcellularLocation>
        <location evidence="1">Membrane</location>
        <topology evidence="1">Multi-pass membrane protein</topology>
    </subcellularLocation>
</comment>
<evidence type="ECO:0000256" key="6">
    <source>
        <dbReference type="ARBA" id="ARBA00022989"/>
    </source>
</evidence>
<protein>
    <submittedName>
        <fullName evidence="13">Kef-type K+ transport system, membrane component KefB</fullName>
    </submittedName>
</protein>
<comment type="similarity">
    <text evidence="2">Belongs to the monovalent cation:proton antiporter 2 (CPA2) transporter (TC 2.A.37) family.</text>
</comment>
<keyword evidence="7" id="KW-0915">Sodium</keyword>
<organism evidence="13 14">
    <name type="scientific">Thermoleophilum album</name>
    <dbReference type="NCBI Taxonomy" id="29539"/>
    <lineage>
        <taxon>Bacteria</taxon>
        <taxon>Bacillati</taxon>
        <taxon>Actinomycetota</taxon>
        <taxon>Thermoleophilia</taxon>
        <taxon>Thermoleophilales</taxon>
        <taxon>Thermoleophilaceae</taxon>
        <taxon>Thermoleophilum</taxon>
    </lineage>
</organism>
<evidence type="ECO:0000256" key="2">
    <source>
        <dbReference type="ARBA" id="ARBA00005551"/>
    </source>
</evidence>
<evidence type="ECO:0000259" key="12">
    <source>
        <dbReference type="Pfam" id="PF00999"/>
    </source>
</evidence>
<name>A0A1H6FU39_THEAL</name>